<name>A0A0H4VHR2_9SPHN</name>
<sequence length="302" mass="31767">MVVETRAQRPRWAFFLKAGFVAAALIGAAYLLHSRWNEVTEALRLFGYGDIALSAIAACAHIGFSLLAWMVLAKKGDVALRTLPALRIFFFSQIGKYIPGSVWQFLAAAQLGHDEGMSRRGVLASFAFALLAAIVAGGVLVLAVLPFSFAGTQPGGWGWAASALLPLVVFFPAVLLRIASLAKLNTVPSTLRLAASTAISAGTWLAGGAMLLLLARGLTVPVAPEDILVYSAIYAAAWITGFLVFFAPAGLGARETAMIALLSVLMPLPHATIVALLSRVLVTCADFLAAGLTLTFTRAPDV</sequence>
<keyword evidence="8" id="KW-1185">Reference proteome</keyword>
<evidence type="ECO:0000256" key="1">
    <source>
        <dbReference type="ARBA" id="ARBA00004651"/>
    </source>
</evidence>
<evidence type="ECO:0000256" key="6">
    <source>
        <dbReference type="SAM" id="Phobius"/>
    </source>
</evidence>
<comment type="subcellular location">
    <subcellularLocation>
        <location evidence="1">Cell membrane</location>
        <topology evidence="1">Multi-pass membrane protein</topology>
    </subcellularLocation>
</comment>
<gene>
    <name evidence="7" type="ORF">CP97_10900</name>
</gene>
<keyword evidence="4 6" id="KW-1133">Transmembrane helix</keyword>
<dbReference type="EMBL" id="CP011310">
    <property type="protein sequence ID" value="AKQ42426.1"/>
    <property type="molecule type" value="Genomic_DNA"/>
</dbReference>
<feature type="transmembrane region" description="Helical" evidence="6">
    <location>
        <begin position="157"/>
        <end position="179"/>
    </location>
</feature>
<evidence type="ECO:0000313" key="7">
    <source>
        <dbReference type="EMBL" id="AKQ42426.1"/>
    </source>
</evidence>
<keyword evidence="2" id="KW-1003">Cell membrane</keyword>
<proteinExistence type="predicted"/>
<feature type="transmembrane region" description="Helical" evidence="6">
    <location>
        <begin position="12"/>
        <end position="31"/>
    </location>
</feature>
<keyword evidence="5 6" id="KW-0472">Membrane</keyword>
<dbReference type="InterPro" id="IPR022791">
    <property type="entry name" value="L-PG_synthase/AglD"/>
</dbReference>
<dbReference type="OrthoDB" id="7605514at2"/>
<reference evidence="8" key="2">
    <citation type="submission" date="2015-04" db="EMBL/GenBank/DDBJ databases">
        <title>The complete genome sequence of Erythrobacter sp. s21-N3.</title>
        <authorList>
            <person name="Zhuang L."/>
            <person name="Liu Y."/>
            <person name="Shao Z."/>
        </authorList>
    </citation>
    <scope>NUCLEOTIDE SEQUENCE [LARGE SCALE GENOMIC DNA]</scope>
    <source>
        <strain evidence="8">s21-N3</strain>
    </source>
</reference>
<protein>
    <submittedName>
        <fullName evidence="7">Uncharacterized protein</fullName>
    </submittedName>
</protein>
<feature type="transmembrane region" description="Helical" evidence="6">
    <location>
        <begin position="51"/>
        <end position="72"/>
    </location>
</feature>
<dbReference type="PATRIC" id="fig|1648404.4.peg.2266"/>
<dbReference type="STRING" id="1648404.CP97_10900"/>
<evidence type="ECO:0000256" key="5">
    <source>
        <dbReference type="ARBA" id="ARBA00023136"/>
    </source>
</evidence>
<dbReference type="KEGG" id="ery:CP97_10900"/>
<feature type="transmembrane region" description="Helical" evidence="6">
    <location>
        <begin position="259"/>
        <end position="282"/>
    </location>
</feature>
<dbReference type="GO" id="GO:0005886">
    <property type="term" value="C:plasma membrane"/>
    <property type="evidence" value="ECO:0007669"/>
    <property type="project" value="UniProtKB-SubCell"/>
</dbReference>
<dbReference type="Pfam" id="PF03706">
    <property type="entry name" value="LPG_synthase_TM"/>
    <property type="match status" value="1"/>
</dbReference>
<organism evidence="7 8">
    <name type="scientific">Aurantiacibacter atlanticus</name>
    <dbReference type="NCBI Taxonomy" id="1648404"/>
    <lineage>
        <taxon>Bacteria</taxon>
        <taxon>Pseudomonadati</taxon>
        <taxon>Pseudomonadota</taxon>
        <taxon>Alphaproteobacteria</taxon>
        <taxon>Sphingomonadales</taxon>
        <taxon>Erythrobacteraceae</taxon>
        <taxon>Aurantiacibacter</taxon>
    </lineage>
</organism>
<dbReference type="Proteomes" id="UP000059113">
    <property type="component" value="Chromosome"/>
</dbReference>
<dbReference type="AlphaFoldDB" id="A0A0H4VHR2"/>
<evidence type="ECO:0000256" key="3">
    <source>
        <dbReference type="ARBA" id="ARBA00022692"/>
    </source>
</evidence>
<feature type="transmembrane region" description="Helical" evidence="6">
    <location>
        <begin position="227"/>
        <end position="247"/>
    </location>
</feature>
<accession>A0A0H4VHR2</accession>
<evidence type="ECO:0000256" key="2">
    <source>
        <dbReference type="ARBA" id="ARBA00022475"/>
    </source>
</evidence>
<evidence type="ECO:0000313" key="8">
    <source>
        <dbReference type="Proteomes" id="UP000059113"/>
    </source>
</evidence>
<reference evidence="7 8" key="1">
    <citation type="journal article" date="2015" name="Int. J. Syst. Evol. Microbiol.">
        <title>Erythrobacter atlanticus sp. nov., a bacterium from ocean sediment able to degrade polycyclic aromatic hydrocarbons.</title>
        <authorList>
            <person name="Zhuang L."/>
            <person name="Liu Y."/>
            <person name="Wang L."/>
            <person name="Wang W."/>
            <person name="Shao Z."/>
        </authorList>
    </citation>
    <scope>NUCLEOTIDE SEQUENCE [LARGE SCALE GENOMIC DNA]</scope>
    <source>
        <strain evidence="8">s21-N3</strain>
    </source>
</reference>
<feature type="transmembrane region" description="Helical" evidence="6">
    <location>
        <begin position="191"/>
        <end position="215"/>
    </location>
</feature>
<feature type="transmembrane region" description="Helical" evidence="6">
    <location>
        <begin position="122"/>
        <end position="145"/>
    </location>
</feature>
<evidence type="ECO:0000256" key="4">
    <source>
        <dbReference type="ARBA" id="ARBA00022989"/>
    </source>
</evidence>
<keyword evidence="3 6" id="KW-0812">Transmembrane</keyword>
<dbReference type="RefSeq" id="WP_048885960.1">
    <property type="nucleotide sequence ID" value="NZ_CP011310.1"/>
</dbReference>